<accession>A0A0E9SFG4</accession>
<reference evidence="2" key="2">
    <citation type="journal article" date="2015" name="Fish Shellfish Immunol.">
        <title>Early steps in the European eel (Anguilla anguilla)-Vibrio vulnificus interaction in the gills: Role of the RtxA13 toxin.</title>
        <authorList>
            <person name="Callol A."/>
            <person name="Pajuelo D."/>
            <person name="Ebbesson L."/>
            <person name="Teles M."/>
            <person name="MacKenzie S."/>
            <person name="Amaro C."/>
        </authorList>
    </citation>
    <scope>NUCLEOTIDE SEQUENCE</scope>
</reference>
<feature type="region of interest" description="Disordered" evidence="1">
    <location>
        <begin position="1"/>
        <end position="25"/>
    </location>
</feature>
<dbReference type="AlphaFoldDB" id="A0A0E9SFG4"/>
<evidence type="ECO:0000256" key="1">
    <source>
        <dbReference type="SAM" id="MobiDB-lite"/>
    </source>
</evidence>
<evidence type="ECO:0000313" key="2">
    <source>
        <dbReference type="EMBL" id="JAH39992.1"/>
    </source>
</evidence>
<name>A0A0E9SFG4_ANGAN</name>
<protein>
    <submittedName>
        <fullName evidence="2">Uncharacterized protein</fullName>
    </submittedName>
</protein>
<dbReference type="EMBL" id="GBXM01068585">
    <property type="protein sequence ID" value="JAH39992.1"/>
    <property type="molecule type" value="Transcribed_RNA"/>
</dbReference>
<sequence length="25" mass="2917">MSRERGERKQGKEGTRGRTKRRSGL</sequence>
<proteinExistence type="predicted"/>
<organism evidence="2">
    <name type="scientific">Anguilla anguilla</name>
    <name type="common">European freshwater eel</name>
    <name type="synonym">Muraena anguilla</name>
    <dbReference type="NCBI Taxonomy" id="7936"/>
    <lineage>
        <taxon>Eukaryota</taxon>
        <taxon>Metazoa</taxon>
        <taxon>Chordata</taxon>
        <taxon>Craniata</taxon>
        <taxon>Vertebrata</taxon>
        <taxon>Euteleostomi</taxon>
        <taxon>Actinopterygii</taxon>
        <taxon>Neopterygii</taxon>
        <taxon>Teleostei</taxon>
        <taxon>Anguilliformes</taxon>
        <taxon>Anguillidae</taxon>
        <taxon>Anguilla</taxon>
    </lineage>
</organism>
<feature type="compositionally biased region" description="Basic and acidic residues" evidence="1">
    <location>
        <begin position="1"/>
        <end position="16"/>
    </location>
</feature>
<reference evidence="2" key="1">
    <citation type="submission" date="2014-11" db="EMBL/GenBank/DDBJ databases">
        <authorList>
            <person name="Amaro Gonzalez C."/>
        </authorList>
    </citation>
    <scope>NUCLEOTIDE SEQUENCE</scope>
</reference>